<evidence type="ECO:0000313" key="1">
    <source>
        <dbReference type="EMBL" id="QZE13335.1"/>
    </source>
</evidence>
<evidence type="ECO:0000313" key="2">
    <source>
        <dbReference type="Proteomes" id="UP000826212"/>
    </source>
</evidence>
<gene>
    <name evidence="1" type="primary">ftsZ</name>
    <name evidence="1" type="ORF">K4L44_12155</name>
</gene>
<keyword evidence="2" id="KW-1185">Reference proteome</keyword>
<name>A0AC61NGH6_9BACT</name>
<protein>
    <submittedName>
        <fullName evidence="1">Cell division protein FtsZ</fullName>
    </submittedName>
</protein>
<organism evidence="1 2">
    <name type="scientific">Halosquirtibacter laminarini</name>
    <dbReference type="NCBI Taxonomy" id="3374600"/>
    <lineage>
        <taxon>Bacteria</taxon>
        <taxon>Pseudomonadati</taxon>
        <taxon>Bacteroidota</taxon>
        <taxon>Bacteroidia</taxon>
        <taxon>Marinilabiliales</taxon>
        <taxon>Prolixibacteraceae</taxon>
        <taxon>Halosquirtibacter</taxon>
    </lineage>
</organism>
<reference evidence="1" key="1">
    <citation type="submission" date="2021-08" db="EMBL/GenBank/DDBJ databases">
        <title>Novel anaerobic bacterium isolated from sea squirt in East Sea, Republic of Korea.</title>
        <authorList>
            <person name="Nguyen T.H."/>
            <person name="Li Z."/>
            <person name="Lee Y.-J."/>
            <person name="Ko J."/>
            <person name="Kim S.-G."/>
        </authorList>
    </citation>
    <scope>NUCLEOTIDE SEQUENCE</scope>
    <source>
        <strain evidence="1">KCTC 25031</strain>
    </source>
</reference>
<keyword evidence="1" id="KW-0132">Cell division</keyword>
<sequence>MQERLMNFGFKENEDSIIKVVGVGGAGCNAVNHMHKEGINGVNFVVCNTDIQALQISPINLKIPLGITLTEGRGAGNNPLQGEQAAIENIEDIRLVFENSTKMIFLAAGMGGGTGTGATPVIARLAQEMGILTVAVVTIPSPHEGQKRYSQALQGVEQLKPLVDSLLVVSNEKLMRLYGNLPARIAFGKADEIISNAVKGCAEIITLPGAVNIDFADVESTMKQSGLFLMGSGLGSGEDRASMAVYSALKSPLLDSNDIMGAKNILLNIISSSNHEARLNEIGQIIDTVQDEAGDSAEIIWGTGVNESLGDQLFVTVLATGFYKNPNQELSGYVQQINIHNYNNSSKQTENQVHLSESPFQKSFSKQEEEVEHVMLHTENEEEPVDTSSMNGFNEAPQDTISQEPHKKKEKKETEAPKEKVIGWFKQKFGLNNLFEE</sequence>
<proteinExistence type="predicted"/>
<keyword evidence="1" id="KW-0131">Cell cycle</keyword>
<dbReference type="EMBL" id="CP081303">
    <property type="protein sequence ID" value="QZE13335.1"/>
    <property type="molecule type" value="Genomic_DNA"/>
</dbReference>
<accession>A0AC61NGH6</accession>
<dbReference type="Proteomes" id="UP000826212">
    <property type="component" value="Chromosome"/>
</dbReference>